<reference evidence="10" key="1">
    <citation type="submission" date="2018-02" db="EMBL/GenBank/DDBJ databases">
        <authorList>
            <person name="Cohen D.B."/>
            <person name="Kent A.D."/>
        </authorList>
    </citation>
    <scope>NUCLEOTIDE SEQUENCE</scope>
</reference>
<dbReference type="EMBL" id="OIVN01001080">
    <property type="protein sequence ID" value="SPC89608.1"/>
    <property type="molecule type" value="Genomic_DNA"/>
</dbReference>
<comment type="catalytic activity">
    <reaction evidence="7">
        <text>L-threonyl-[protein] + ATP = O-phospho-L-threonyl-[protein] + ADP + H(+)</text>
        <dbReference type="Rhea" id="RHEA:46608"/>
        <dbReference type="Rhea" id="RHEA-COMP:11060"/>
        <dbReference type="Rhea" id="RHEA-COMP:11605"/>
        <dbReference type="ChEBI" id="CHEBI:15378"/>
        <dbReference type="ChEBI" id="CHEBI:30013"/>
        <dbReference type="ChEBI" id="CHEBI:30616"/>
        <dbReference type="ChEBI" id="CHEBI:61977"/>
        <dbReference type="ChEBI" id="CHEBI:456216"/>
        <dbReference type="EC" id="2.7.11.1"/>
    </reaction>
</comment>
<gene>
    <name evidence="10" type="ORF">FSB_LOCUS17490</name>
</gene>
<dbReference type="PANTHER" id="PTHR48005:SF16">
    <property type="entry name" value="MDIS1-INTERACTING RECEPTOR LIKE KINASE 2-LIKE ISOFORM X1"/>
    <property type="match status" value="1"/>
</dbReference>
<keyword evidence="5" id="KW-0418">Kinase</keyword>
<evidence type="ECO:0000256" key="5">
    <source>
        <dbReference type="ARBA" id="ARBA00022777"/>
    </source>
</evidence>
<evidence type="ECO:0000256" key="1">
    <source>
        <dbReference type="ARBA" id="ARBA00012513"/>
    </source>
</evidence>
<dbReference type="SUPFAM" id="SSF56112">
    <property type="entry name" value="Protein kinase-like (PK-like)"/>
    <property type="match status" value="1"/>
</dbReference>
<dbReference type="InterPro" id="IPR011009">
    <property type="entry name" value="Kinase-like_dom_sf"/>
</dbReference>
<dbReference type="GO" id="GO:0004674">
    <property type="term" value="F:protein serine/threonine kinase activity"/>
    <property type="evidence" value="ECO:0007669"/>
    <property type="project" value="UniProtKB-KW"/>
</dbReference>
<evidence type="ECO:0000256" key="6">
    <source>
        <dbReference type="ARBA" id="ARBA00022840"/>
    </source>
</evidence>
<sequence>MSGGDLWGSIGTGGYGSVYKAQLPSGKVVALKKLHRFEAEDPTFDKCFKNEGKSILCPKQQCRGCGIGLDKKDISTNNILLNSKLEAFVFDFDMARLLDLDSSNQTLAAGTYGYIAPAMDRRGGSGGKHVEPGESVGNASWAVFHVDDDEVVAGETGDLGEGRGEAEEEETVWFEAFGVGGGGGSDCVCRHFHPCDPSLLLLV</sequence>
<dbReference type="PROSITE" id="PS00107">
    <property type="entry name" value="PROTEIN_KINASE_ATP"/>
    <property type="match status" value="1"/>
</dbReference>
<evidence type="ECO:0000256" key="7">
    <source>
        <dbReference type="ARBA" id="ARBA00047899"/>
    </source>
</evidence>
<evidence type="ECO:0000256" key="9">
    <source>
        <dbReference type="PROSITE-ProRule" id="PRU10141"/>
    </source>
</evidence>
<comment type="catalytic activity">
    <reaction evidence="8">
        <text>L-seryl-[protein] + ATP = O-phospho-L-seryl-[protein] + ADP + H(+)</text>
        <dbReference type="Rhea" id="RHEA:17989"/>
        <dbReference type="Rhea" id="RHEA-COMP:9863"/>
        <dbReference type="Rhea" id="RHEA-COMP:11604"/>
        <dbReference type="ChEBI" id="CHEBI:15378"/>
        <dbReference type="ChEBI" id="CHEBI:29999"/>
        <dbReference type="ChEBI" id="CHEBI:30616"/>
        <dbReference type="ChEBI" id="CHEBI:83421"/>
        <dbReference type="ChEBI" id="CHEBI:456216"/>
        <dbReference type="EC" id="2.7.11.1"/>
    </reaction>
</comment>
<organism evidence="10">
    <name type="scientific">Fagus sylvatica</name>
    <name type="common">Beechnut</name>
    <dbReference type="NCBI Taxonomy" id="28930"/>
    <lineage>
        <taxon>Eukaryota</taxon>
        <taxon>Viridiplantae</taxon>
        <taxon>Streptophyta</taxon>
        <taxon>Embryophyta</taxon>
        <taxon>Tracheophyta</taxon>
        <taxon>Spermatophyta</taxon>
        <taxon>Magnoliopsida</taxon>
        <taxon>eudicotyledons</taxon>
        <taxon>Gunneridae</taxon>
        <taxon>Pentapetalae</taxon>
        <taxon>rosids</taxon>
        <taxon>fabids</taxon>
        <taxon>Fagales</taxon>
        <taxon>Fagaceae</taxon>
        <taxon>Fagus</taxon>
    </lineage>
</organism>
<dbReference type="PANTHER" id="PTHR48005">
    <property type="entry name" value="LEUCINE RICH REPEAT KINASE 2"/>
    <property type="match status" value="1"/>
</dbReference>
<accession>A0A2N9FQX4</accession>
<keyword evidence="6 9" id="KW-0067">ATP-binding</keyword>
<evidence type="ECO:0000256" key="3">
    <source>
        <dbReference type="ARBA" id="ARBA00022679"/>
    </source>
</evidence>
<dbReference type="GO" id="GO:0005524">
    <property type="term" value="F:ATP binding"/>
    <property type="evidence" value="ECO:0007669"/>
    <property type="project" value="UniProtKB-UniRule"/>
</dbReference>
<proteinExistence type="predicted"/>
<dbReference type="InterPro" id="IPR017441">
    <property type="entry name" value="Protein_kinase_ATP_BS"/>
</dbReference>
<evidence type="ECO:0000256" key="2">
    <source>
        <dbReference type="ARBA" id="ARBA00022527"/>
    </source>
</evidence>
<dbReference type="EC" id="2.7.11.1" evidence="1"/>
<evidence type="ECO:0000256" key="8">
    <source>
        <dbReference type="ARBA" id="ARBA00048679"/>
    </source>
</evidence>
<name>A0A2N9FQX4_FAGSY</name>
<keyword evidence="4 9" id="KW-0547">Nucleotide-binding</keyword>
<evidence type="ECO:0000313" key="10">
    <source>
        <dbReference type="EMBL" id="SPC89608.1"/>
    </source>
</evidence>
<feature type="binding site" evidence="9">
    <location>
        <position position="32"/>
    </location>
    <ligand>
        <name>ATP</name>
        <dbReference type="ChEBI" id="CHEBI:30616"/>
    </ligand>
</feature>
<dbReference type="InterPro" id="IPR051420">
    <property type="entry name" value="Ser_Thr_Kinases_DiverseReg"/>
</dbReference>
<dbReference type="AlphaFoldDB" id="A0A2N9FQX4"/>
<dbReference type="Gene3D" id="1.10.510.10">
    <property type="entry name" value="Transferase(Phosphotransferase) domain 1"/>
    <property type="match status" value="1"/>
</dbReference>
<protein>
    <recommendedName>
        <fullName evidence="1">non-specific serine/threonine protein kinase</fullName>
        <ecNumber evidence="1">2.7.11.1</ecNumber>
    </recommendedName>
</protein>
<evidence type="ECO:0000256" key="4">
    <source>
        <dbReference type="ARBA" id="ARBA00022741"/>
    </source>
</evidence>
<keyword evidence="2" id="KW-0723">Serine/threonine-protein kinase</keyword>
<keyword evidence="3" id="KW-0808">Transferase</keyword>
<dbReference type="Gene3D" id="3.30.200.20">
    <property type="entry name" value="Phosphorylase Kinase, domain 1"/>
    <property type="match status" value="1"/>
</dbReference>